<evidence type="ECO:0000259" key="10">
    <source>
        <dbReference type="PROSITE" id="PS50109"/>
    </source>
</evidence>
<sequence>MVNSGYLEHFERLTDGIYSLDIDWNFTYCNDAAARILKQKKEDLLGKNLWEQFPQAVDHHLYFQYHKAMREQQPVFFEMYYPPLDTWFNIRTFPSITGLTVYFQDITEQRRHTKELDEHYKSLFHNNIDAVFSFNLSGYYLSVNLAMEKMLGYYETDFLQMSFEQVVTPEETERVKLFFSKAAQGETQNYETKAIHQNGDIIDVKVTNIPITLEDKIVGVYGIAKDIRTFKRAEEVLIQTKKLRAVGELAASIAHEIRNPLTSIKGFLQLIKEINSDKDEFYFDILEDELGRIEMITGELLVLAKPQAKDFKFRDISKIIEDVIILLGSQALIYKVEIQKEIMPLPKIKCAPNQLKQVFINLIKNAIEAMPNGGKVSVNAQLLNDHTINIRVIDQGVGIPKEFLDNLGTPFYTTKEKGTGLGLMTTIKIIQEHKGTIDFTSDQNCGTKVEINLPLNK</sequence>
<dbReference type="SMART" id="SM00387">
    <property type="entry name" value="HATPase_c"/>
    <property type="match status" value="1"/>
</dbReference>
<evidence type="ECO:0000313" key="15">
    <source>
        <dbReference type="Proteomes" id="UP000180175"/>
    </source>
</evidence>
<dbReference type="InterPro" id="IPR035965">
    <property type="entry name" value="PAS-like_dom_sf"/>
</dbReference>
<dbReference type="SUPFAM" id="SSF47384">
    <property type="entry name" value="Homodimeric domain of signal transducing histidine kinase"/>
    <property type="match status" value="1"/>
</dbReference>
<dbReference type="SUPFAM" id="SSF55785">
    <property type="entry name" value="PYP-like sensor domain (PAS domain)"/>
    <property type="match status" value="2"/>
</dbReference>
<evidence type="ECO:0000313" key="14">
    <source>
        <dbReference type="EMBL" id="QOY35358.1"/>
    </source>
</evidence>
<evidence type="ECO:0000256" key="3">
    <source>
        <dbReference type="ARBA" id="ARBA00022553"/>
    </source>
</evidence>
<dbReference type="EMBL" id="CP063356">
    <property type="protein sequence ID" value="QOY35358.1"/>
    <property type="molecule type" value="Genomic_DNA"/>
</dbReference>
<dbReference type="PROSITE" id="PS50113">
    <property type="entry name" value="PAC"/>
    <property type="match status" value="1"/>
</dbReference>
<dbReference type="GO" id="GO:0030435">
    <property type="term" value="P:sporulation resulting in formation of a cellular spore"/>
    <property type="evidence" value="ECO:0007669"/>
    <property type="project" value="UniProtKB-KW"/>
</dbReference>
<keyword evidence="6 13" id="KW-0418">Kinase</keyword>
<dbReference type="InterPro" id="IPR036890">
    <property type="entry name" value="HATPase_C_sf"/>
</dbReference>
<dbReference type="Gene3D" id="3.30.565.10">
    <property type="entry name" value="Histidine kinase-like ATPase, C-terminal domain"/>
    <property type="match status" value="1"/>
</dbReference>
<dbReference type="InterPro" id="IPR000700">
    <property type="entry name" value="PAS-assoc_C"/>
</dbReference>
<dbReference type="PROSITE" id="PS50112">
    <property type="entry name" value="PAS"/>
    <property type="match status" value="2"/>
</dbReference>
<reference evidence="13 15" key="1">
    <citation type="submission" date="2016-10" db="EMBL/GenBank/DDBJ databases">
        <title>Draft genome sequences of four alkaliphilic bacteria belonging to the Anaerobacillus genus.</title>
        <authorList>
            <person name="Bassil N.M."/>
            <person name="Lloyd J.R."/>
        </authorList>
    </citation>
    <scope>NUCLEOTIDE SEQUENCE [LARGE SCALE GENOMIC DNA]</scope>
    <source>
        <strain evidence="13 15">NB2006</strain>
    </source>
</reference>
<dbReference type="KEGG" id="aia:AWH56_022130"/>
<name>A0A1S2M453_9BACI</name>
<dbReference type="OrthoDB" id="9815750at2"/>
<dbReference type="PRINTS" id="PR00344">
    <property type="entry name" value="BCTRLSENSOR"/>
</dbReference>
<dbReference type="InterPro" id="IPR005467">
    <property type="entry name" value="His_kinase_dom"/>
</dbReference>
<dbReference type="CDD" id="cd00130">
    <property type="entry name" value="PAS"/>
    <property type="match status" value="2"/>
</dbReference>
<dbReference type="SUPFAM" id="SSF55874">
    <property type="entry name" value="ATPase domain of HSP90 chaperone/DNA topoisomerase II/histidine kinase"/>
    <property type="match status" value="1"/>
</dbReference>
<dbReference type="Gene3D" id="1.10.287.130">
    <property type="match status" value="1"/>
</dbReference>
<feature type="domain" description="PAS" evidence="11">
    <location>
        <begin position="116"/>
        <end position="186"/>
    </location>
</feature>
<dbReference type="InterPro" id="IPR003594">
    <property type="entry name" value="HATPase_dom"/>
</dbReference>
<keyword evidence="3" id="KW-0597">Phosphoprotein</keyword>
<dbReference type="AlphaFoldDB" id="A0A1S2M453"/>
<dbReference type="Pfam" id="PF00989">
    <property type="entry name" value="PAS"/>
    <property type="match status" value="1"/>
</dbReference>
<reference evidence="14 15" key="2">
    <citation type="journal article" date="2017" name="Genome Announc.">
        <title>Draft Genome Sequences of Four Alkaliphilic Bacteria Belonging to the Anaerobacillus Genus.</title>
        <authorList>
            <person name="Bassil N.M."/>
            <person name="Lloyd J.R."/>
        </authorList>
    </citation>
    <scope>NUCLEOTIDE SEQUENCE [LARGE SCALE GENOMIC DNA]</scope>
    <source>
        <strain evidence="14 15">NB2006</strain>
    </source>
</reference>
<keyword evidence="4" id="KW-0808">Transferase</keyword>
<gene>
    <name evidence="14" type="ORF">AWH56_022130</name>
    <name evidence="13" type="ORF">AWH56_08930</name>
</gene>
<dbReference type="Pfam" id="PF02518">
    <property type="entry name" value="HATPase_c"/>
    <property type="match status" value="1"/>
</dbReference>
<keyword evidence="9" id="KW-0902">Two-component regulatory system</keyword>
<dbReference type="Proteomes" id="UP000180175">
    <property type="component" value="Chromosome"/>
</dbReference>
<evidence type="ECO:0000256" key="5">
    <source>
        <dbReference type="ARBA" id="ARBA00022741"/>
    </source>
</evidence>
<dbReference type="InterPro" id="IPR003661">
    <property type="entry name" value="HisK_dim/P_dom"/>
</dbReference>
<feature type="domain" description="PAC" evidence="12">
    <location>
        <begin position="188"/>
        <end position="239"/>
    </location>
</feature>
<dbReference type="CDD" id="cd00075">
    <property type="entry name" value="HATPase"/>
    <property type="match status" value="1"/>
</dbReference>
<dbReference type="PROSITE" id="PS50109">
    <property type="entry name" value="HIS_KIN"/>
    <property type="match status" value="1"/>
</dbReference>
<keyword evidence="15" id="KW-1185">Reference proteome</keyword>
<dbReference type="RefSeq" id="WP_071316815.1">
    <property type="nucleotide sequence ID" value="NZ_CP063356.2"/>
</dbReference>
<dbReference type="InterPro" id="IPR013767">
    <property type="entry name" value="PAS_fold"/>
</dbReference>
<dbReference type="EC" id="2.7.13.3" evidence="2"/>
<dbReference type="Pfam" id="PF00512">
    <property type="entry name" value="HisKA"/>
    <property type="match status" value="1"/>
</dbReference>
<evidence type="ECO:0000256" key="1">
    <source>
        <dbReference type="ARBA" id="ARBA00000085"/>
    </source>
</evidence>
<organism evidence="13 15">
    <name type="scientific">Anaerobacillus isosaccharinicus</name>
    <dbReference type="NCBI Taxonomy" id="1532552"/>
    <lineage>
        <taxon>Bacteria</taxon>
        <taxon>Bacillati</taxon>
        <taxon>Bacillota</taxon>
        <taxon>Bacilli</taxon>
        <taxon>Bacillales</taxon>
        <taxon>Bacillaceae</taxon>
        <taxon>Anaerobacillus</taxon>
    </lineage>
</organism>
<feature type="domain" description="PAS" evidence="11">
    <location>
        <begin position="10"/>
        <end position="49"/>
    </location>
</feature>
<accession>A0A1S2M453</accession>
<dbReference type="SMART" id="SM00091">
    <property type="entry name" value="PAS"/>
    <property type="match status" value="2"/>
</dbReference>
<dbReference type="GO" id="GO:0005524">
    <property type="term" value="F:ATP binding"/>
    <property type="evidence" value="ECO:0007669"/>
    <property type="project" value="UniProtKB-KW"/>
</dbReference>
<evidence type="ECO:0000256" key="7">
    <source>
        <dbReference type="ARBA" id="ARBA00022840"/>
    </source>
</evidence>
<dbReference type="PANTHER" id="PTHR43065">
    <property type="entry name" value="SENSOR HISTIDINE KINASE"/>
    <property type="match status" value="1"/>
</dbReference>
<dbReference type="InterPro" id="IPR036097">
    <property type="entry name" value="HisK_dim/P_sf"/>
</dbReference>
<evidence type="ECO:0000256" key="4">
    <source>
        <dbReference type="ARBA" id="ARBA00022679"/>
    </source>
</evidence>
<dbReference type="SMART" id="SM00388">
    <property type="entry name" value="HisKA"/>
    <property type="match status" value="1"/>
</dbReference>
<proteinExistence type="predicted"/>
<dbReference type="InterPro" id="IPR000014">
    <property type="entry name" value="PAS"/>
</dbReference>
<reference evidence="14 15" key="3">
    <citation type="journal article" date="2019" name="Int. J. Syst. Evol. Microbiol.">
        <title>Anaerobacillus isosaccharinicus sp. nov., an alkaliphilic bacterium which degrades isosaccharinic acid.</title>
        <authorList>
            <person name="Bassil N.M."/>
            <person name="Lloyd J.R."/>
        </authorList>
    </citation>
    <scope>NUCLEOTIDE SEQUENCE [LARGE SCALE GENOMIC DNA]</scope>
    <source>
        <strain evidence="14 15">NB2006</strain>
    </source>
</reference>
<reference evidence="14" key="4">
    <citation type="submission" date="2020-10" db="EMBL/GenBank/DDBJ databases">
        <authorList>
            <person name="Bassil N.M."/>
            <person name="Lloyd J.R."/>
        </authorList>
    </citation>
    <scope>NUCLEOTIDE SEQUENCE</scope>
    <source>
        <strain evidence="14">NB2006</strain>
    </source>
</reference>
<dbReference type="InterPro" id="IPR004358">
    <property type="entry name" value="Sig_transdc_His_kin-like_C"/>
</dbReference>
<protein>
    <recommendedName>
        <fullName evidence="2">histidine kinase</fullName>
        <ecNumber evidence="2">2.7.13.3</ecNumber>
    </recommendedName>
</protein>
<evidence type="ECO:0000259" key="11">
    <source>
        <dbReference type="PROSITE" id="PS50112"/>
    </source>
</evidence>
<dbReference type="PANTHER" id="PTHR43065:SF10">
    <property type="entry name" value="PEROXIDE STRESS-ACTIVATED HISTIDINE KINASE MAK3"/>
    <property type="match status" value="1"/>
</dbReference>
<dbReference type="Pfam" id="PF08448">
    <property type="entry name" value="PAS_4"/>
    <property type="match status" value="1"/>
</dbReference>
<keyword evidence="7" id="KW-0067">ATP-binding</keyword>
<dbReference type="CDD" id="cd00082">
    <property type="entry name" value="HisKA"/>
    <property type="match status" value="1"/>
</dbReference>
<evidence type="ECO:0000256" key="6">
    <source>
        <dbReference type="ARBA" id="ARBA00022777"/>
    </source>
</evidence>
<dbReference type="EMBL" id="LQXD01000078">
    <property type="protein sequence ID" value="OIJ19481.1"/>
    <property type="molecule type" value="Genomic_DNA"/>
</dbReference>
<dbReference type="Gene3D" id="3.30.450.20">
    <property type="entry name" value="PAS domain"/>
    <property type="match status" value="2"/>
</dbReference>
<evidence type="ECO:0000256" key="2">
    <source>
        <dbReference type="ARBA" id="ARBA00012438"/>
    </source>
</evidence>
<feature type="domain" description="Histidine kinase" evidence="10">
    <location>
        <begin position="252"/>
        <end position="457"/>
    </location>
</feature>
<keyword evidence="8" id="KW-0749">Sporulation</keyword>
<evidence type="ECO:0000256" key="9">
    <source>
        <dbReference type="ARBA" id="ARBA00023012"/>
    </source>
</evidence>
<comment type="catalytic activity">
    <reaction evidence="1">
        <text>ATP + protein L-histidine = ADP + protein N-phospho-L-histidine.</text>
        <dbReference type="EC" id="2.7.13.3"/>
    </reaction>
</comment>
<evidence type="ECO:0000259" key="12">
    <source>
        <dbReference type="PROSITE" id="PS50113"/>
    </source>
</evidence>
<evidence type="ECO:0000256" key="8">
    <source>
        <dbReference type="ARBA" id="ARBA00022969"/>
    </source>
</evidence>
<keyword evidence="5" id="KW-0547">Nucleotide-binding</keyword>
<dbReference type="GO" id="GO:0000155">
    <property type="term" value="F:phosphorelay sensor kinase activity"/>
    <property type="evidence" value="ECO:0007669"/>
    <property type="project" value="InterPro"/>
</dbReference>
<dbReference type="InterPro" id="IPR013656">
    <property type="entry name" value="PAS_4"/>
</dbReference>
<dbReference type="NCBIfam" id="TIGR00229">
    <property type="entry name" value="sensory_box"/>
    <property type="match status" value="2"/>
</dbReference>
<dbReference type="FunFam" id="1.10.287.130:FF:000040">
    <property type="entry name" value="PAS domain-containing sensor histidine kinase"/>
    <property type="match status" value="1"/>
</dbReference>
<dbReference type="GO" id="GO:0006355">
    <property type="term" value="P:regulation of DNA-templated transcription"/>
    <property type="evidence" value="ECO:0007669"/>
    <property type="project" value="InterPro"/>
</dbReference>
<evidence type="ECO:0000313" key="13">
    <source>
        <dbReference type="EMBL" id="OIJ19481.1"/>
    </source>
</evidence>